<protein>
    <submittedName>
        <fullName evidence="1">Uncharacterized protein</fullName>
    </submittedName>
</protein>
<name>A0ABD0JGQ2_9CAEN</name>
<dbReference type="AlphaFoldDB" id="A0ABD0JGQ2"/>
<evidence type="ECO:0000313" key="1">
    <source>
        <dbReference type="EMBL" id="KAK7474025.1"/>
    </source>
</evidence>
<organism evidence="1 2">
    <name type="scientific">Batillaria attramentaria</name>
    <dbReference type="NCBI Taxonomy" id="370345"/>
    <lineage>
        <taxon>Eukaryota</taxon>
        <taxon>Metazoa</taxon>
        <taxon>Spiralia</taxon>
        <taxon>Lophotrochozoa</taxon>
        <taxon>Mollusca</taxon>
        <taxon>Gastropoda</taxon>
        <taxon>Caenogastropoda</taxon>
        <taxon>Sorbeoconcha</taxon>
        <taxon>Cerithioidea</taxon>
        <taxon>Batillariidae</taxon>
        <taxon>Batillaria</taxon>
    </lineage>
</organism>
<dbReference type="EMBL" id="JACVVK020000450">
    <property type="protein sequence ID" value="KAK7474025.1"/>
    <property type="molecule type" value="Genomic_DNA"/>
</dbReference>
<gene>
    <name evidence="1" type="ORF">BaRGS_00034735</name>
</gene>
<proteinExistence type="predicted"/>
<reference evidence="1 2" key="1">
    <citation type="journal article" date="2023" name="Sci. Data">
        <title>Genome assembly of the Korean intertidal mud-creeper Batillaria attramentaria.</title>
        <authorList>
            <person name="Patra A.K."/>
            <person name="Ho P.T."/>
            <person name="Jun S."/>
            <person name="Lee S.J."/>
            <person name="Kim Y."/>
            <person name="Won Y.J."/>
        </authorList>
    </citation>
    <scope>NUCLEOTIDE SEQUENCE [LARGE SCALE GENOMIC DNA]</scope>
    <source>
        <strain evidence="1">Wonlab-2016</strain>
    </source>
</reference>
<evidence type="ECO:0000313" key="2">
    <source>
        <dbReference type="Proteomes" id="UP001519460"/>
    </source>
</evidence>
<comment type="caution">
    <text evidence="1">The sequence shown here is derived from an EMBL/GenBank/DDBJ whole genome shotgun (WGS) entry which is preliminary data.</text>
</comment>
<keyword evidence="2" id="KW-1185">Reference proteome</keyword>
<sequence length="122" mass="13876">MRKCYTCTVRKNQDIRASLAWICPCCFCSALLYKLYSSHSLLLHRHPLSSLGGYVTSRMLLLASIFVPPGIDIKPVRRGEHFSAGTQNFAEFHWRNHFYFKTAESNFSPCACSQELGQRPSA</sequence>
<dbReference type="Proteomes" id="UP001519460">
    <property type="component" value="Unassembled WGS sequence"/>
</dbReference>
<accession>A0ABD0JGQ2</accession>